<proteinExistence type="predicted"/>
<dbReference type="STRING" id="427683.A5481_16030"/>
<evidence type="ECO:0000259" key="1">
    <source>
        <dbReference type="Pfam" id="PF03374"/>
    </source>
</evidence>
<protein>
    <recommendedName>
        <fullName evidence="1">Antirepressor protein C-terminal domain-containing protein</fullName>
    </recommendedName>
</protein>
<evidence type="ECO:0000313" key="2">
    <source>
        <dbReference type="EMBL" id="OAS23954.1"/>
    </source>
</evidence>
<dbReference type="AlphaFoldDB" id="A0A179S8A9"/>
<gene>
    <name evidence="2" type="ORF">A5481_16030</name>
</gene>
<dbReference type="RefSeq" id="WP_053082611.1">
    <property type="nucleotide sequence ID" value="NZ_LWHQ01000028.1"/>
</dbReference>
<reference evidence="2 3" key="1">
    <citation type="submission" date="2016-04" db="EMBL/GenBank/DDBJ databases">
        <authorList>
            <person name="Evans L.H."/>
            <person name="Alamgir A."/>
            <person name="Owens N."/>
            <person name="Weber N.D."/>
            <person name="Virtaneva K."/>
            <person name="Barbian K."/>
            <person name="Babar A."/>
            <person name="Rosenke K."/>
        </authorList>
    </citation>
    <scope>NUCLEOTIDE SEQUENCE [LARGE SCALE GENOMIC DNA]</scope>
    <source>
        <strain evidence="2 3">PMB02</strain>
    </source>
</reference>
<evidence type="ECO:0000313" key="3">
    <source>
        <dbReference type="Proteomes" id="UP000078316"/>
    </source>
</evidence>
<name>A0A179S8A9_9HYPH</name>
<dbReference type="EMBL" id="LWHQ01000028">
    <property type="protein sequence ID" value="OAS23954.1"/>
    <property type="molecule type" value="Genomic_DNA"/>
</dbReference>
<dbReference type="InterPro" id="IPR005039">
    <property type="entry name" value="Ant_C"/>
</dbReference>
<dbReference type="Pfam" id="PF03374">
    <property type="entry name" value="ANT"/>
    <property type="match status" value="1"/>
</dbReference>
<comment type="caution">
    <text evidence="2">The sequence shown here is derived from an EMBL/GenBank/DDBJ whole genome shotgun (WGS) entry which is preliminary data.</text>
</comment>
<feature type="domain" description="Antirepressor protein C-terminal" evidence="1">
    <location>
        <begin position="20"/>
        <end position="119"/>
    </location>
</feature>
<dbReference type="Proteomes" id="UP000078316">
    <property type="component" value="Unassembled WGS sequence"/>
</dbReference>
<sequence>MTQELTAEVAQERQGRIAAEATVKEQRPMVEAFEAFLDDRGMCNLRTAARAIDAPSQLFIDWLKDRRYVIRENGDLPPAAQMRKDGYMKLRAAPDANGKLRNQAMVTRAGLEWLRQRWHVGPGRVLALQAAQAQRQGRLDI</sequence>
<accession>A0A179S8A9</accession>
<dbReference type="GO" id="GO:0003677">
    <property type="term" value="F:DNA binding"/>
    <property type="evidence" value="ECO:0007669"/>
    <property type="project" value="InterPro"/>
</dbReference>
<organism evidence="2 3">
    <name type="scientific">Methylobacterium platani</name>
    <dbReference type="NCBI Taxonomy" id="427683"/>
    <lineage>
        <taxon>Bacteria</taxon>
        <taxon>Pseudomonadati</taxon>
        <taxon>Pseudomonadota</taxon>
        <taxon>Alphaproteobacteria</taxon>
        <taxon>Hyphomicrobiales</taxon>
        <taxon>Methylobacteriaceae</taxon>
        <taxon>Methylobacterium</taxon>
    </lineage>
</organism>